<dbReference type="Proteomes" id="UP001157418">
    <property type="component" value="Unassembled WGS sequence"/>
</dbReference>
<organism evidence="1 2">
    <name type="scientific">Lactuca virosa</name>
    <dbReference type="NCBI Taxonomy" id="75947"/>
    <lineage>
        <taxon>Eukaryota</taxon>
        <taxon>Viridiplantae</taxon>
        <taxon>Streptophyta</taxon>
        <taxon>Embryophyta</taxon>
        <taxon>Tracheophyta</taxon>
        <taxon>Spermatophyta</taxon>
        <taxon>Magnoliopsida</taxon>
        <taxon>eudicotyledons</taxon>
        <taxon>Gunneridae</taxon>
        <taxon>Pentapetalae</taxon>
        <taxon>asterids</taxon>
        <taxon>campanulids</taxon>
        <taxon>Asterales</taxon>
        <taxon>Asteraceae</taxon>
        <taxon>Cichorioideae</taxon>
        <taxon>Cichorieae</taxon>
        <taxon>Lactucinae</taxon>
        <taxon>Lactuca</taxon>
    </lineage>
</organism>
<dbReference type="EMBL" id="CAKMRJ010002112">
    <property type="protein sequence ID" value="CAH1425002.1"/>
    <property type="molecule type" value="Genomic_DNA"/>
</dbReference>
<gene>
    <name evidence="1" type="ORF">LVIROSA_LOCUS12171</name>
</gene>
<proteinExistence type="predicted"/>
<protein>
    <submittedName>
        <fullName evidence="1">Uncharacterized protein</fullName>
    </submittedName>
</protein>
<reference evidence="1 2" key="1">
    <citation type="submission" date="2022-01" db="EMBL/GenBank/DDBJ databases">
        <authorList>
            <person name="Xiong W."/>
            <person name="Schranz E."/>
        </authorList>
    </citation>
    <scope>NUCLEOTIDE SEQUENCE [LARGE SCALE GENOMIC DNA]</scope>
</reference>
<comment type="caution">
    <text evidence="1">The sequence shown here is derived from an EMBL/GenBank/DDBJ whole genome shotgun (WGS) entry which is preliminary data.</text>
</comment>
<keyword evidence="2" id="KW-1185">Reference proteome</keyword>
<name>A0AAU9MEQ2_9ASTR</name>
<dbReference type="AlphaFoldDB" id="A0AAU9MEQ2"/>
<evidence type="ECO:0000313" key="1">
    <source>
        <dbReference type="EMBL" id="CAH1425002.1"/>
    </source>
</evidence>
<evidence type="ECO:0000313" key="2">
    <source>
        <dbReference type="Proteomes" id="UP001157418"/>
    </source>
</evidence>
<accession>A0AAU9MEQ2</accession>
<dbReference type="Gene3D" id="1.20.5.4130">
    <property type="match status" value="1"/>
</dbReference>
<sequence>MAYANVHMFMEKLKQLIYSNDIPVINNPLILCERPQFQLLYEELGSMIQTLFNHEDQDLHNFEEVRKLKKRFKAAAEEAEDIVDIFVSAVYYRYNEYFTISDVFQTSMNLEDVMRSIISIKLEFMTAKTDHMKMDSSQRTDRLPMQLAAAAAGTSNSTNSLGSKKVLEEMVVGLGGDVVQIQSAGASRIRSSHGSKKLLEKNRCGY</sequence>